<proteinExistence type="predicted"/>
<accession>A0A8J3EIS5</accession>
<dbReference type="EMBL" id="BMEV01000003">
    <property type="protein sequence ID" value="GGH68763.1"/>
    <property type="molecule type" value="Genomic_DNA"/>
</dbReference>
<evidence type="ECO:0000313" key="2">
    <source>
        <dbReference type="EMBL" id="GGH68763.1"/>
    </source>
</evidence>
<reference evidence="2" key="1">
    <citation type="journal article" date="2014" name="Int. J. Syst. Evol. Microbiol.">
        <title>Complete genome sequence of Corynebacterium casei LMG S-19264T (=DSM 44701T), isolated from a smear-ripened cheese.</title>
        <authorList>
            <consortium name="US DOE Joint Genome Institute (JGI-PGF)"/>
            <person name="Walter F."/>
            <person name="Albersmeier A."/>
            <person name="Kalinowski J."/>
            <person name="Ruckert C."/>
        </authorList>
    </citation>
    <scope>NUCLEOTIDE SEQUENCE</scope>
    <source>
        <strain evidence="2">CGMCC 1.12360</strain>
    </source>
</reference>
<evidence type="ECO:0000256" key="1">
    <source>
        <dbReference type="SAM" id="Phobius"/>
    </source>
</evidence>
<evidence type="ECO:0000313" key="3">
    <source>
        <dbReference type="Proteomes" id="UP000602050"/>
    </source>
</evidence>
<feature type="transmembrane region" description="Helical" evidence="1">
    <location>
        <begin position="40"/>
        <end position="60"/>
    </location>
</feature>
<name>A0A8J3EIS5_9BACI</name>
<protein>
    <submittedName>
        <fullName evidence="2">Uncharacterized protein</fullName>
    </submittedName>
</protein>
<keyword evidence="1" id="KW-0472">Membrane</keyword>
<dbReference type="AlphaFoldDB" id="A0A8J3EIS5"/>
<sequence>MVCMLAFVIGILTINPFLPQKIFASPAVEDLRNTLEWTPFALAVLIIGGSIGLTLIYVSWKKYRGSKKSFPKKDKMID</sequence>
<gene>
    <name evidence="2" type="ORF">GCM10010978_02070</name>
</gene>
<dbReference type="Proteomes" id="UP000602050">
    <property type="component" value="Unassembled WGS sequence"/>
</dbReference>
<keyword evidence="1" id="KW-0812">Transmembrane</keyword>
<keyword evidence="3" id="KW-1185">Reference proteome</keyword>
<reference evidence="2" key="2">
    <citation type="submission" date="2020-09" db="EMBL/GenBank/DDBJ databases">
        <authorList>
            <person name="Sun Q."/>
            <person name="Zhou Y."/>
        </authorList>
    </citation>
    <scope>NUCLEOTIDE SEQUENCE</scope>
    <source>
        <strain evidence="2">CGMCC 1.12360</strain>
    </source>
</reference>
<comment type="caution">
    <text evidence="2">The sequence shown here is derived from an EMBL/GenBank/DDBJ whole genome shotgun (WGS) entry which is preliminary data.</text>
</comment>
<keyword evidence="1" id="KW-1133">Transmembrane helix</keyword>
<organism evidence="2 3">
    <name type="scientific">Compostibacillus humi</name>
    <dbReference type="NCBI Taxonomy" id="1245525"/>
    <lineage>
        <taxon>Bacteria</taxon>
        <taxon>Bacillati</taxon>
        <taxon>Bacillota</taxon>
        <taxon>Bacilli</taxon>
        <taxon>Bacillales</taxon>
        <taxon>Bacillaceae</taxon>
        <taxon>Compostibacillus</taxon>
    </lineage>
</organism>